<dbReference type="AlphaFoldDB" id="A0AA49GGG3"/>
<evidence type="ECO:0000256" key="1">
    <source>
        <dbReference type="ARBA" id="ARBA00022729"/>
    </source>
</evidence>
<sequence>MMKPLLLLSVVMLNYSISMAQPNPETLFTLLSPKHTKINFRNDIKDTKEHNILIYSNYYGGGGVGVGDINNDGLLDIYFAGNLVGDRLYLNKGNMQFEDITQQAGIAEDGGWSSGVLFGDVNNDGWLDIYVTRELYDDRPDLRKNKLYINTPPNEGSKKVSFTESSAQYGVDNDQRTRHATFLDYDKDGDLDLFLLNQPPNPGDYSPFYGSDLMKEEYSSRLLQNQGGHFTDVTKAAGLLKPGFPNSVSASDLNGDGWTDLYVSNDFQAPDFIYFNNGDGTFTEKLQEVTRHTSFYSMGVDAGDINNDGLLDVMVADMVAEDNYRLKANMSGMDPSAFWKVVDEGGHYQYMFNTLHLNTALPQAEYAEVAGAEAKGGYFRDIAQLAGVASTDWSWSTLFADLDNDGWKDLHITNGLLRDIRNSDASKKFAKYIESSISAYLAKNPNPEGISIWDIADVNKALDFTPSVPIMNYAYRNRGDLTFEKVNKDWGFEQKTFSNGSAYADLDNDGDLDLVINNVNGVAMVYQNNAQALLKHHYLRVHPVADDPGVSTLGVKVWAETSAGIQFFETTSVRGMYSTSELTAHFGLGDQTEVSVLRVRWPDGREQVLNNVSADQVLTIRYSDAASDAIVEKTTSPNQPLFTNITSQQAAPIRHTENDFDDFEKQVLLPHRMSNLGPGLATGDVNNDGQDDFYLGGAAGQPGQLYMQQEDGMFTKLDQPVWAADAMSEDMGASFFDADGDGDLDLYVVSGGNEFASQSAEYQDRLYLNDGNGQFSKAAEALPEMRQSGSKVYPEDIDQDGDLDLFVAGRHVPWAYPEPASSTLLLNEGGTFVDATAQLAEDLLDVGMVNDAVWVDFTGDGIKDLALVGEWMPVTLLKNDGNHFTNVTADYGLDHSTGWWFSIAAADMDGDGDQDLVVGNLGLNYKYQASEEEPFEVYYYDFDENGSKDVVLAYYNFGTQYPLRGRSCSSQQVPMIKEKFASYDLFASADLVDVYEEDNLEQSLNYQANTFASVYLENTGRGKFNVHELPTEAQISSVNDILIGDYNQDQHLDILLAGNLYGAEVETARNDASVGLVLLGNGQHQFTPITPAQSGFFVPTDVKNMGTVQGSQGTNILVGSNHGSMQIFSVDLQKVP</sequence>
<keyword evidence="1 2" id="KW-0732">Signal</keyword>
<dbReference type="InterPro" id="IPR011519">
    <property type="entry name" value="UnbV_ASPIC"/>
</dbReference>
<reference evidence="4" key="2">
    <citation type="journal article" date="2024" name="Antonie Van Leeuwenhoek">
        <title>Roseihalotalea indica gen. nov., sp. nov., a halophilic Bacteroidetes from mesopelagic Southwest Indian Ocean with higher carbohydrate metabolic potential.</title>
        <authorList>
            <person name="Chen B."/>
            <person name="Zhang M."/>
            <person name="Lin D."/>
            <person name="Ye J."/>
            <person name="Tang K."/>
        </authorList>
    </citation>
    <scope>NUCLEOTIDE SEQUENCE</scope>
    <source>
        <strain evidence="4">TK19036</strain>
    </source>
</reference>
<accession>A0AA49GGG3</accession>
<dbReference type="SUPFAM" id="SSF69318">
    <property type="entry name" value="Integrin alpha N-terminal domain"/>
    <property type="match status" value="3"/>
</dbReference>
<dbReference type="InterPro" id="IPR013517">
    <property type="entry name" value="FG-GAP"/>
</dbReference>
<feature type="domain" description="ASPIC/UnbV" evidence="3">
    <location>
        <begin position="554"/>
        <end position="619"/>
    </location>
</feature>
<dbReference type="EMBL" id="CP120682">
    <property type="protein sequence ID" value="WKN34205.1"/>
    <property type="molecule type" value="Genomic_DNA"/>
</dbReference>
<protein>
    <submittedName>
        <fullName evidence="4">VCBS repeat-containing protein</fullName>
    </submittedName>
</protein>
<dbReference type="InterPro" id="IPR027039">
    <property type="entry name" value="Crtac1"/>
</dbReference>
<feature type="chain" id="PRO_5041254781" evidence="2">
    <location>
        <begin position="21"/>
        <end position="1136"/>
    </location>
</feature>
<dbReference type="Pfam" id="PF13517">
    <property type="entry name" value="FG-GAP_3"/>
    <property type="match status" value="5"/>
</dbReference>
<evidence type="ECO:0000256" key="2">
    <source>
        <dbReference type="SAM" id="SignalP"/>
    </source>
</evidence>
<dbReference type="InterPro" id="IPR028994">
    <property type="entry name" value="Integrin_alpha_N"/>
</dbReference>
<evidence type="ECO:0000259" key="3">
    <source>
        <dbReference type="Pfam" id="PF07593"/>
    </source>
</evidence>
<gene>
    <name evidence="4" type="ORF">K4G66_17645</name>
</gene>
<proteinExistence type="predicted"/>
<dbReference type="PANTHER" id="PTHR16026">
    <property type="entry name" value="CARTILAGE ACIDIC PROTEIN 1"/>
    <property type="match status" value="1"/>
</dbReference>
<organism evidence="4">
    <name type="scientific">Roseihalotalea indica</name>
    <dbReference type="NCBI Taxonomy" id="2867963"/>
    <lineage>
        <taxon>Bacteria</taxon>
        <taxon>Pseudomonadati</taxon>
        <taxon>Bacteroidota</taxon>
        <taxon>Cytophagia</taxon>
        <taxon>Cytophagales</taxon>
        <taxon>Catalimonadaceae</taxon>
        <taxon>Roseihalotalea</taxon>
    </lineage>
</organism>
<dbReference type="PANTHER" id="PTHR16026:SF0">
    <property type="entry name" value="CARTILAGE ACIDIC PROTEIN 1"/>
    <property type="match status" value="1"/>
</dbReference>
<dbReference type="Gene3D" id="2.130.10.130">
    <property type="entry name" value="Integrin alpha, N-terminal"/>
    <property type="match status" value="5"/>
</dbReference>
<name>A0AA49GGG3_9BACT</name>
<dbReference type="Pfam" id="PF07593">
    <property type="entry name" value="UnbV_ASPIC"/>
    <property type="match status" value="1"/>
</dbReference>
<evidence type="ECO:0000313" key="4">
    <source>
        <dbReference type="EMBL" id="WKN34205.1"/>
    </source>
</evidence>
<reference evidence="4" key="1">
    <citation type="journal article" date="2023" name="Comput. Struct. Biotechnol. J.">
        <title>Discovery of a novel marine Bacteroidetes with a rich repertoire of carbohydrate-active enzymes.</title>
        <authorList>
            <person name="Chen B."/>
            <person name="Liu G."/>
            <person name="Chen Q."/>
            <person name="Wang H."/>
            <person name="Liu L."/>
            <person name="Tang K."/>
        </authorList>
    </citation>
    <scope>NUCLEOTIDE SEQUENCE</scope>
    <source>
        <strain evidence="4">TK19036</strain>
    </source>
</reference>
<feature type="signal peptide" evidence="2">
    <location>
        <begin position="1"/>
        <end position="20"/>
    </location>
</feature>